<dbReference type="InterPro" id="IPR050098">
    <property type="entry name" value="TFPI/VKTCI-like"/>
</dbReference>
<keyword evidence="3" id="KW-0677">Repeat</keyword>
<keyword evidence="1" id="KW-0646">Protease inhibitor</keyword>
<keyword evidence="7" id="KW-0325">Glycoprotein</keyword>
<dbReference type="Proteomes" id="UP000826234">
    <property type="component" value="Unassembled WGS sequence"/>
</dbReference>
<dbReference type="PRINTS" id="PR00759">
    <property type="entry name" value="BASICPTASE"/>
</dbReference>
<evidence type="ECO:0000313" key="10">
    <source>
        <dbReference type="Proteomes" id="UP000826234"/>
    </source>
</evidence>
<dbReference type="InterPro" id="IPR036880">
    <property type="entry name" value="Kunitz_BPTI_sf"/>
</dbReference>
<evidence type="ECO:0000256" key="1">
    <source>
        <dbReference type="ARBA" id="ARBA00022690"/>
    </source>
</evidence>
<dbReference type="SMART" id="SM00131">
    <property type="entry name" value="KU"/>
    <property type="match status" value="2"/>
</dbReference>
<feature type="domain" description="BPTI/Kunitz inhibitor" evidence="8">
    <location>
        <begin position="261"/>
        <end position="311"/>
    </location>
</feature>
<evidence type="ECO:0000256" key="5">
    <source>
        <dbReference type="ARBA" id="ARBA00023084"/>
    </source>
</evidence>
<keyword evidence="10" id="KW-1185">Reference proteome</keyword>
<dbReference type="CDD" id="cd22613">
    <property type="entry name" value="Kunitz_TFPI1_1-like"/>
    <property type="match status" value="1"/>
</dbReference>
<sequence>MMLASDTRNNPELLNYSPERKMRKMRIGVFLAAILYLLVSVVLSYTTEISEDGEEYEDDVGPVLPPLKLATSICAMKADHGPCKALHDRYHFNIKTRQCEMFNYGGCQGNENNFLTLEECQEKCIIPDFPEKKKRSRFKKVSTVNSLQSEDASLPFNAVGNNTPAVQQVPLVPSANSLQAQDDSMLLRVINNSTPVVKQVFFGTMIYSSAEKSNCTTFPCNISVKLHIFFIKTESSSIKNSAVSNNIFSISLEQDRLPSLCVMRMDRGLCRAQEKRFFYNYTIGKCRPFSYTGCGGNENNFTTRKSCLKMCKKGFIQKHGQKGIMKIRRKRKKQRVKLVDEHIIIERI</sequence>
<gene>
    <name evidence="9" type="ORF">JD844_023018</name>
</gene>
<dbReference type="Gene3D" id="4.10.410.10">
    <property type="entry name" value="Pancreatic trypsin inhibitor Kunitz domain"/>
    <property type="match status" value="2"/>
</dbReference>
<dbReference type="SUPFAM" id="SSF57362">
    <property type="entry name" value="BPTI-like"/>
    <property type="match status" value="2"/>
</dbReference>
<evidence type="ECO:0000256" key="4">
    <source>
        <dbReference type="ARBA" id="ARBA00022900"/>
    </source>
</evidence>
<comment type="caution">
    <text evidence="9">The sequence shown here is derived from an EMBL/GenBank/DDBJ whole genome shotgun (WGS) entry which is preliminary data.</text>
</comment>
<dbReference type="PANTHER" id="PTHR10083:SF374">
    <property type="entry name" value="BPTI_KUNITZ INHIBITOR DOMAIN-CONTAINING PROTEIN"/>
    <property type="match status" value="1"/>
</dbReference>
<organism evidence="9 10">
    <name type="scientific">Phrynosoma platyrhinos</name>
    <name type="common">Desert horned lizard</name>
    <dbReference type="NCBI Taxonomy" id="52577"/>
    <lineage>
        <taxon>Eukaryota</taxon>
        <taxon>Metazoa</taxon>
        <taxon>Chordata</taxon>
        <taxon>Craniata</taxon>
        <taxon>Vertebrata</taxon>
        <taxon>Euteleostomi</taxon>
        <taxon>Lepidosauria</taxon>
        <taxon>Squamata</taxon>
        <taxon>Bifurcata</taxon>
        <taxon>Unidentata</taxon>
        <taxon>Episquamata</taxon>
        <taxon>Toxicofera</taxon>
        <taxon>Iguania</taxon>
        <taxon>Phrynosomatidae</taxon>
        <taxon>Phrynosomatinae</taxon>
        <taxon>Phrynosoma</taxon>
    </lineage>
</organism>
<protein>
    <recommendedName>
        <fullName evidence="8">BPTI/Kunitz inhibitor domain-containing protein</fullName>
    </recommendedName>
</protein>
<name>A0ABQ7SW51_PHRPL</name>
<dbReference type="Pfam" id="PF00014">
    <property type="entry name" value="Kunitz_BPTI"/>
    <property type="match status" value="2"/>
</dbReference>
<evidence type="ECO:0000256" key="2">
    <source>
        <dbReference type="ARBA" id="ARBA00022696"/>
    </source>
</evidence>
<evidence type="ECO:0000259" key="8">
    <source>
        <dbReference type="PROSITE" id="PS50279"/>
    </source>
</evidence>
<dbReference type="PANTHER" id="PTHR10083">
    <property type="entry name" value="KUNITZ-TYPE PROTEASE INHIBITOR-RELATED"/>
    <property type="match status" value="1"/>
</dbReference>
<evidence type="ECO:0000256" key="6">
    <source>
        <dbReference type="ARBA" id="ARBA00023157"/>
    </source>
</evidence>
<accession>A0ABQ7SW51</accession>
<keyword evidence="5" id="KW-0094">Blood coagulation</keyword>
<dbReference type="InterPro" id="IPR008296">
    <property type="entry name" value="TFPI-like"/>
</dbReference>
<evidence type="ECO:0000313" key="9">
    <source>
        <dbReference type="EMBL" id="KAH0621571.1"/>
    </source>
</evidence>
<dbReference type="PROSITE" id="PS50279">
    <property type="entry name" value="BPTI_KUNITZ_2"/>
    <property type="match status" value="2"/>
</dbReference>
<feature type="domain" description="BPTI/Kunitz inhibitor" evidence="8">
    <location>
        <begin position="74"/>
        <end position="124"/>
    </location>
</feature>
<proteinExistence type="predicted"/>
<reference evidence="9 10" key="1">
    <citation type="journal article" date="2022" name="Gigascience">
        <title>A chromosome-level genome assembly and annotation of the desert horned lizard, Phrynosoma platyrhinos, provides insight into chromosomal rearrangements among reptiles.</title>
        <authorList>
            <person name="Koochekian N."/>
            <person name="Ascanio A."/>
            <person name="Farleigh K."/>
            <person name="Card D.C."/>
            <person name="Schield D.R."/>
            <person name="Castoe T.A."/>
            <person name="Jezkova T."/>
        </authorList>
    </citation>
    <scope>NUCLEOTIDE SEQUENCE [LARGE SCALE GENOMIC DNA]</scope>
    <source>
        <strain evidence="9">NK-2021</strain>
    </source>
</reference>
<dbReference type="CDD" id="cd22615">
    <property type="entry name" value="Kunitz_TFPI1_TFPI2_3-like"/>
    <property type="match status" value="1"/>
</dbReference>
<dbReference type="InterPro" id="IPR002223">
    <property type="entry name" value="Kunitz_BPTI"/>
</dbReference>
<keyword evidence="4" id="KW-0722">Serine protease inhibitor</keyword>
<evidence type="ECO:0000256" key="7">
    <source>
        <dbReference type="ARBA" id="ARBA00023180"/>
    </source>
</evidence>
<keyword evidence="6" id="KW-1015">Disulfide bond</keyword>
<keyword evidence="2" id="KW-0356">Hemostasis</keyword>
<dbReference type="PROSITE" id="PS00280">
    <property type="entry name" value="BPTI_KUNITZ_1"/>
    <property type="match status" value="2"/>
</dbReference>
<dbReference type="PIRSF" id="PIRSF001620">
    <property type="entry name" value="TFPI"/>
    <property type="match status" value="1"/>
</dbReference>
<evidence type="ECO:0000256" key="3">
    <source>
        <dbReference type="ARBA" id="ARBA00022737"/>
    </source>
</evidence>
<dbReference type="InterPro" id="IPR020901">
    <property type="entry name" value="Prtase_inh_Kunz-CS"/>
</dbReference>
<dbReference type="EMBL" id="JAIPUX010003289">
    <property type="protein sequence ID" value="KAH0621571.1"/>
    <property type="molecule type" value="Genomic_DNA"/>
</dbReference>